<protein>
    <submittedName>
        <fullName evidence="1">Uncharacterized protein</fullName>
    </submittedName>
</protein>
<evidence type="ECO:0000313" key="1">
    <source>
        <dbReference type="EMBL" id="KGO32183.1"/>
    </source>
</evidence>
<reference evidence="1 2" key="1">
    <citation type="journal article" date="2014" name="Antonie Van Leeuwenhoek">
        <title>Oenococcus alcoholitolerans sp. nov., a lactic acid bacteria isolated from cachaca and ethanol fermentation processes.</title>
        <authorList>
            <person name="Badotti F."/>
            <person name="Moreira A.P."/>
            <person name="Tonon L.A."/>
            <person name="de Lucena B.T."/>
            <person name="Gomes Fde C."/>
            <person name="Kruger R."/>
            <person name="Thompson C.C."/>
            <person name="de Morais M.A.Jr."/>
            <person name="Rosa C.A."/>
            <person name="Thompson F.L."/>
        </authorList>
    </citation>
    <scope>NUCLEOTIDE SEQUENCE [LARGE SCALE GENOMIC DNA]</scope>
    <source>
        <strain evidence="1 2">UFRJ-M7.2.18</strain>
    </source>
</reference>
<sequence>MFKKRSGFLLAILLVAVAVLSLSFFAFRQEQASLRRCNNVVRRLKKGSPWSLSSSNEFPKQKAFFKKDRVFLNYHRNLNNYQCYNSQAFKYKISFKKIILYFL</sequence>
<dbReference type="EMBL" id="AXCV01000072">
    <property type="protein sequence ID" value="KGO32183.1"/>
    <property type="molecule type" value="Genomic_DNA"/>
</dbReference>
<comment type="caution">
    <text evidence="1">The sequence shown here is derived from an EMBL/GenBank/DDBJ whole genome shotgun (WGS) entry which is preliminary data.</text>
</comment>
<dbReference type="Proteomes" id="UP000030023">
    <property type="component" value="Unassembled WGS sequence"/>
</dbReference>
<proteinExistence type="predicted"/>
<accession>A0ABR4XRR3</accession>
<gene>
    <name evidence="1" type="ORF">Q757_02505</name>
</gene>
<name>A0ABR4XRR3_9LACO</name>
<evidence type="ECO:0000313" key="2">
    <source>
        <dbReference type="Proteomes" id="UP000030023"/>
    </source>
</evidence>
<keyword evidence="2" id="KW-1185">Reference proteome</keyword>
<organism evidence="1 2">
    <name type="scientific">Oenococcus alcoholitolerans</name>
    <dbReference type="NCBI Taxonomy" id="931074"/>
    <lineage>
        <taxon>Bacteria</taxon>
        <taxon>Bacillati</taxon>
        <taxon>Bacillota</taxon>
        <taxon>Bacilli</taxon>
        <taxon>Lactobacillales</taxon>
        <taxon>Lactobacillaceae</taxon>
        <taxon>Oenococcus</taxon>
    </lineage>
</organism>